<protein>
    <submittedName>
        <fullName evidence="2">Uncharacterized protein</fullName>
    </submittedName>
</protein>
<evidence type="ECO:0000313" key="3">
    <source>
        <dbReference type="Proteomes" id="UP001642360"/>
    </source>
</evidence>
<evidence type="ECO:0000256" key="1">
    <source>
        <dbReference type="SAM" id="MobiDB-lite"/>
    </source>
</evidence>
<accession>A0ABC8RZ51</accession>
<organism evidence="2 3">
    <name type="scientific">Ilex paraguariensis</name>
    <name type="common">yerba mate</name>
    <dbReference type="NCBI Taxonomy" id="185542"/>
    <lineage>
        <taxon>Eukaryota</taxon>
        <taxon>Viridiplantae</taxon>
        <taxon>Streptophyta</taxon>
        <taxon>Embryophyta</taxon>
        <taxon>Tracheophyta</taxon>
        <taxon>Spermatophyta</taxon>
        <taxon>Magnoliopsida</taxon>
        <taxon>eudicotyledons</taxon>
        <taxon>Gunneridae</taxon>
        <taxon>Pentapetalae</taxon>
        <taxon>asterids</taxon>
        <taxon>campanulids</taxon>
        <taxon>Aquifoliales</taxon>
        <taxon>Aquifoliaceae</taxon>
        <taxon>Ilex</taxon>
    </lineage>
</organism>
<proteinExistence type="predicted"/>
<dbReference type="AlphaFoldDB" id="A0ABC8RZ51"/>
<keyword evidence="3" id="KW-1185">Reference proteome</keyword>
<comment type="caution">
    <text evidence="2">The sequence shown here is derived from an EMBL/GenBank/DDBJ whole genome shotgun (WGS) entry which is preliminary data.</text>
</comment>
<gene>
    <name evidence="2" type="ORF">ILEXP_LOCUS15199</name>
</gene>
<dbReference type="EMBL" id="CAUOFW020001669">
    <property type="protein sequence ID" value="CAK9147312.1"/>
    <property type="molecule type" value="Genomic_DNA"/>
</dbReference>
<reference evidence="2 3" key="1">
    <citation type="submission" date="2024-02" db="EMBL/GenBank/DDBJ databases">
        <authorList>
            <person name="Vignale AGUSTIN F."/>
            <person name="Sosa J E."/>
            <person name="Modenutti C."/>
        </authorList>
    </citation>
    <scope>NUCLEOTIDE SEQUENCE [LARGE SCALE GENOMIC DNA]</scope>
</reference>
<name>A0ABC8RZ51_9AQUA</name>
<feature type="region of interest" description="Disordered" evidence="1">
    <location>
        <begin position="1"/>
        <end position="45"/>
    </location>
</feature>
<feature type="compositionally biased region" description="Polar residues" evidence="1">
    <location>
        <begin position="1"/>
        <end position="12"/>
    </location>
</feature>
<sequence length="78" mass="8423">METWQGQSNPKSNSEKYNPEEGGGSGVLIEPSRGSLQSGRFHGQLMQPGAFGTSLNVNKAGGQQVLNKYLIIQEMLQS</sequence>
<dbReference type="Proteomes" id="UP001642360">
    <property type="component" value="Unassembled WGS sequence"/>
</dbReference>
<evidence type="ECO:0000313" key="2">
    <source>
        <dbReference type="EMBL" id="CAK9147312.1"/>
    </source>
</evidence>